<protein>
    <submittedName>
        <fullName evidence="13">Uncharacterized protein</fullName>
    </submittedName>
</protein>
<keyword evidence="11" id="KW-0325">Glycoprotein</keyword>
<accession>A4S564</accession>
<evidence type="ECO:0000256" key="7">
    <source>
        <dbReference type="ARBA" id="ARBA00022737"/>
    </source>
</evidence>
<dbReference type="InterPro" id="IPR032675">
    <property type="entry name" value="LRR_dom_sf"/>
</dbReference>
<evidence type="ECO:0000313" key="13">
    <source>
        <dbReference type="EMBL" id="ABO98681.1"/>
    </source>
</evidence>
<keyword evidence="10" id="KW-0675">Receptor</keyword>
<dbReference type="PANTHER" id="PTHR48052:SF8">
    <property type="entry name" value="LRR RECEPTOR-LIKE SERINE_THREONINE-PROTEIN KINASE FLS2"/>
    <property type="match status" value="1"/>
</dbReference>
<dbReference type="GO" id="GO:0005886">
    <property type="term" value="C:plasma membrane"/>
    <property type="evidence" value="ECO:0007669"/>
    <property type="project" value="UniProtKB-SubCell"/>
</dbReference>
<evidence type="ECO:0000256" key="5">
    <source>
        <dbReference type="ARBA" id="ARBA00022692"/>
    </source>
</evidence>
<name>A4S564_OSTLU</name>
<feature type="non-terminal residue" evidence="13">
    <location>
        <position position="447"/>
    </location>
</feature>
<dbReference type="GO" id="GO:0012505">
    <property type="term" value="C:endomembrane system"/>
    <property type="evidence" value="ECO:0007669"/>
    <property type="project" value="UniProtKB-SubCell"/>
</dbReference>
<keyword evidence="14" id="KW-1185">Reference proteome</keyword>
<dbReference type="GO" id="GO:0005930">
    <property type="term" value="C:axoneme"/>
    <property type="evidence" value="ECO:0007669"/>
    <property type="project" value="UniProtKB-SubCell"/>
</dbReference>
<dbReference type="Pfam" id="PF13855">
    <property type="entry name" value="LRR_8"/>
    <property type="match status" value="3"/>
</dbReference>
<gene>
    <name evidence="13" type="ORF">OSTLU_1531</name>
</gene>
<dbReference type="Gene3D" id="3.80.10.10">
    <property type="entry name" value="Ribonuclease Inhibitor"/>
    <property type="match status" value="3"/>
</dbReference>
<keyword evidence="6" id="KW-0732">Signal</keyword>
<dbReference type="PANTHER" id="PTHR48052">
    <property type="entry name" value="UNNAMED PRODUCT"/>
    <property type="match status" value="1"/>
</dbReference>
<feature type="non-terminal residue" evidence="13">
    <location>
        <position position="1"/>
    </location>
</feature>
<proteinExistence type="predicted"/>
<dbReference type="GeneID" id="5004503"/>
<keyword evidence="9" id="KW-0472">Membrane</keyword>
<dbReference type="Gramene" id="ABO98681">
    <property type="protein sequence ID" value="ABO98681"/>
    <property type="gene ID" value="OSTLU_1531"/>
</dbReference>
<evidence type="ECO:0000256" key="11">
    <source>
        <dbReference type="ARBA" id="ARBA00023180"/>
    </source>
</evidence>
<keyword evidence="4" id="KW-0433">Leucine-rich repeat</keyword>
<evidence type="ECO:0000256" key="3">
    <source>
        <dbReference type="ARBA" id="ARBA00022475"/>
    </source>
</evidence>
<dbReference type="Proteomes" id="UP000001568">
    <property type="component" value="Chromosome 11"/>
</dbReference>
<dbReference type="InterPro" id="IPR001611">
    <property type="entry name" value="Leu-rich_rpt"/>
</dbReference>
<keyword evidence="8" id="KW-1133">Transmembrane helix</keyword>
<reference evidence="13 14" key="1">
    <citation type="journal article" date="2007" name="Proc. Natl. Acad. Sci. U.S.A.">
        <title>The tiny eukaryote Ostreococcus provides genomic insights into the paradox of plankton speciation.</title>
        <authorList>
            <person name="Palenik B."/>
            <person name="Grimwood J."/>
            <person name="Aerts A."/>
            <person name="Rouze P."/>
            <person name="Salamov A."/>
            <person name="Putnam N."/>
            <person name="Dupont C."/>
            <person name="Jorgensen R."/>
            <person name="Derelle E."/>
            <person name="Rombauts S."/>
            <person name="Zhou K."/>
            <person name="Otillar R."/>
            <person name="Merchant S.S."/>
            <person name="Podell S."/>
            <person name="Gaasterland T."/>
            <person name="Napoli C."/>
            <person name="Gendler K."/>
            <person name="Manuell A."/>
            <person name="Tai V."/>
            <person name="Vallon O."/>
            <person name="Piganeau G."/>
            <person name="Jancek S."/>
            <person name="Heijde M."/>
            <person name="Jabbari K."/>
            <person name="Bowler C."/>
            <person name="Lohr M."/>
            <person name="Robbens S."/>
            <person name="Werner G."/>
            <person name="Dubchak I."/>
            <person name="Pazour G.J."/>
            <person name="Ren Q."/>
            <person name="Paulsen I."/>
            <person name="Delwiche C."/>
            <person name="Schmutz J."/>
            <person name="Rokhsar D."/>
            <person name="Van de Peer Y."/>
            <person name="Moreau H."/>
            <person name="Grigoriev I.V."/>
        </authorList>
    </citation>
    <scope>NUCLEOTIDE SEQUENCE [LARGE SCALE GENOMIC DNA]</scope>
    <source>
        <strain evidence="13 14">CCE9901</strain>
    </source>
</reference>
<evidence type="ECO:0000256" key="8">
    <source>
        <dbReference type="ARBA" id="ARBA00022989"/>
    </source>
</evidence>
<evidence type="ECO:0000256" key="9">
    <source>
        <dbReference type="ARBA" id="ARBA00023136"/>
    </source>
</evidence>
<dbReference type="FunFam" id="3.80.10.10:FF:000383">
    <property type="entry name" value="Leucine-rich repeat receptor protein kinase EMS1"/>
    <property type="match status" value="1"/>
</dbReference>
<sequence length="447" mass="48725">YVHELRYVDLSDNLFTGDLPRDLFKMTQLQSLVLSGNRITGALPEDVGALTNLRHIDLSANAMRGALPESLGALSELKVLYLGESGLENKNDFAGPIPESWRRLKSLKSFSLAGNSNIGGTLPDWLLNNLDSLEELTLSRCGLTGEIPPNVDQMKSLRVLDLGENSFSGVVPVESLSRLRRLKHLRLAGNALIGSLGPSVAHLREIETFDVSSNRLTGDLPKELFSLRLLEILDVSNNAFTGTLAPPDGAETSNLRVVDAESNRLVGVLLDGEFFKRAPHLRYLRLSNNRISGAFTDGAFDDAGELVELHASNNDLLGPLPDSVRHLTKLKSLRLSGNARLGAGRGMPDALSECWNLRVVELARAGFEGDIADDAFARMRRLSSLNLAENKFSGNVPASLKSAEFLRKLEIQNNAFVGEIPSWLVELPHLELADFTGNKFTGAIPDS</sequence>
<dbReference type="EMBL" id="CP000591">
    <property type="protein sequence ID" value="ABO98681.1"/>
    <property type="molecule type" value="Genomic_DNA"/>
</dbReference>
<evidence type="ECO:0000256" key="12">
    <source>
        <dbReference type="ARBA" id="ARBA00037847"/>
    </source>
</evidence>
<dbReference type="FunFam" id="3.80.10.10:FF:000095">
    <property type="entry name" value="LRR receptor-like serine/threonine-protein kinase GSO1"/>
    <property type="match status" value="1"/>
</dbReference>
<keyword evidence="5" id="KW-0812">Transmembrane</keyword>
<dbReference type="InterPro" id="IPR003591">
    <property type="entry name" value="Leu-rich_rpt_typical-subtyp"/>
</dbReference>
<dbReference type="SMART" id="SM00369">
    <property type="entry name" value="LRR_TYP"/>
    <property type="match status" value="7"/>
</dbReference>
<dbReference type="OMA" id="LMEFICK"/>
<dbReference type="OrthoDB" id="497568at2759"/>
<evidence type="ECO:0000256" key="1">
    <source>
        <dbReference type="ARBA" id="ARBA00004236"/>
    </source>
</evidence>
<dbReference type="STRING" id="436017.A4S564"/>
<evidence type="ECO:0000256" key="2">
    <source>
        <dbReference type="ARBA" id="ARBA00004430"/>
    </source>
</evidence>
<evidence type="ECO:0000256" key="4">
    <source>
        <dbReference type="ARBA" id="ARBA00022614"/>
    </source>
</evidence>
<keyword evidence="7" id="KW-0677">Repeat</keyword>
<organism evidence="13 14">
    <name type="scientific">Ostreococcus lucimarinus (strain CCE9901)</name>
    <dbReference type="NCBI Taxonomy" id="436017"/>
    <lineage>
        <taxon>Eukaryota</taxon>
        <taxon>Viridiplantae</taxon>
        <taxon>Chlorophyta</taxon>
        <taxon>Mamiellophyceae</taxon>
        <taxon>Mamiellales</taxon>
        <taxon>Bathycoccaceae</taxon>
        <taxon>Ostreococcus</taxon>
    </lineage>
</organism>
<comment type="subcellular location">
    <subcellularLocation>
        <location evidence="1">Cell membrane</location>
    </subcellularLocation>
    <subcellularLocation>
        <location evidence="2">Cytoplasm</location>
        <location evidence="2">Cytoskeleton</location>
        <location evidence="2">Cilium axoneme</location>
    </subcellularLocation>
    <subcellularLocation>
        <location evidence="12">Endomembrane system</location>
        <topology evidence="12">Single-pass membrane protein</topology>
    </subcellularLocation>
</comment>
<dbReference type="HOGENOM" id="CLU_000288_18_22_1"/>
<dbReference type="RefSeq" id="XP_001420388.1">
    <property type="nucleotide sequence ID" value="XM_001420351.1"/>
</dbReference>
<evidence type="ECO:0000256" key="6">
    <source>
        <dbReference type="ARBA" id="ARBA00022729"/>
    </source>
</evidence>
<dbReference type="AlphaFoldDB" id="A4S564"/>
<dbReference type="Pfam" id="PF00560">
    <property type="entry name" value="LRR_1"/>
    <property type="match status" value="2"/>
</dbReference>
<dbReference type="SUPFAM" id="SSF52058">
    <property type="entry name" value="L domain-like"/>
    <property type="match status" value="2"/>
</dbReference>
<dbReference type="KEGG" id="olu:OSTLU_1531"/>
<dbReference type="eggNOG" id="ENOG502QPWI">
    <property type="taxonomic scope" value="Eukaryota"/>
</dbReference>
<keyword evidence="3" id="KW-1003">Cell membrane</keyword>
<evidence type="ECO:0000256" key="10">
    <source>
        <dbReference type="ARBA" id="ARBA00023170"/>
    </source>
</evidence>
<evidence type="ECO:0000313" key="14">
    <source>
        <dbReference type="Proteomes" id="UP000001568"/>
    </source>
</evidence>